<protein>
    <submittedName>
        <fullName evidence="2">Uncharacterized protein</fullName>
    </submittedName>
</protein>
<feature type="transmembrane region" description="Helical" evidence="1">
    <location>
        <begin position="42"/>
        <end position="60"/>
    </location>
</feature>
<evidence type="ECO:0000313" key="3">
    <source>
        <dbReference type="Proteomes" id="UP000326396"/>
    </source>
</evidence>
<gene>
    <name evidence="2" type="ORF">E3N88_21285</name>
</gene>
<dbReference type="PANTHER" id="PTHR35462">
    <property type="match status" value="1"/>
</dbReference>
<feature type="transmembrane region" description="Helical" evidence="1">
    <location>
        <begin position="12"/>
        <end position="30"/>
    </location>
</feature>
<keyword evidence="1" id="KW-0812">Transmembrane</keyword>
<keyword evidence="1" id="KW-0472">Membrane</keyword>
<evidence type="ECO:0000256" key="1">
    <source>
        <dbReference type="SAM" id="Phobius"/>
    </source>
</evidence>
<dbReference type="EMBL" id="SZYD01000011">
    <property type="protein sequence ID" value="KAD4889212.1"/>
    <property type="molecule type" value="Genomic_DNA"/>
</dbReference>
<keyword evidence="1" id="KW-1133">Transmembrane helix</keyword>
<organism evidence="2 3">
    <name type="scientific">Mikania micrantha</name>
    <name type="common">bitter vine</name>
    <dbReference type="NCBI Taxonomy" id="192012"/>
    <lineage>
        <taxon>Eukaryota</taxon>
        <taxon>Viridiplantae</taxon>
        <taxon>Streptophyta</taxon>
        <taxon>Embryophyta</taxon>
        <taxon>Tracheophyta</taxon>
        <taxon>Spermatophyta</taxon>
        <taxon>Magnoliopsida</taxon>
        <taxon>eudicotyledons</taxon>
        <taxon>Gunneridae</taxon>
        <taxon>Pentapetalae</taxon>
        <taxon>asterids</taxon>
        <taxon>campanulids</taxon>
        <taxon>Asterales</taxon>
        <taxon>Asteraceae</taxon>
        <taxon>Asteroideae</taxon>
        <taxon>Heliantheae alliance</taxon>
        <taxon>Eupatorieae</taxon>
        <taxon>Mikania</taxon>
    </lineage>
</organism>
<sequence>MENGDDWLAHDKLQHFLLCFSITIIVSFLASRTRYALLRRHSISVGCILSLTAGAAKEFADELGFFKSAGASAKDAVADIIGVFVAVLALSIFPIAIFTMYLFLIRQQGTEVAVVGDVKAAIGRRNTNARLEGSPKH</sequence>
<dbReference type="PANTHER" id="PTHR35462:SF2">
    <property type="entry name" value="TRANSMEMBRANE PROTEIN"/>
    <property type="match status" value="1"/>
</dbReference>
<dbReference type="OrthoDB" id="772152at2759"/>
<dbReference type="Proteomes" id="UP000326396">
    <property type="component" value="Linkage Group LG19"/>
</dbReference>
<dbReference type="AlphaFoldDB" id="A0A5N6NJG8"/>
<feature type="transmembrane region" description="Helical" evidence="1">
    <location>
        <begin position="80"/>
        <end position="104"/>
    </location>
</feature>
<keyword evidence="3" id="KW-1185">Reference proteome</keyword>
<evidence type="ECO:0000313" key="2">
    <source>
        <dbReference type="EMBL" id="KAD4889212.1"/>
    </source>
</evidence>
<comment type="caution">
    <text evidence="2">The sequence shown here is derived from an EMBL/GenBank/DDBJ whole genome shotgun (WGS) entry which is preliminary data.</text>
</comment>
<name>A0A5N6NJG8_9ASTR</name>
<reference evidence="2 3" key="1">
    <citation type="submission" date="2019-05" db="EMBL/GenBank/DDBJ databases">
        <title>Mikania micrantha, genome provides insights into the molecular mechanism of rapid growth.</title>
        <authorList>
            <person name="Liu B."/>
        </authorList>
    </citation>
    <scope>NUCLEOTIDE SEQUENCE [LARGE SCALE GENOMIC DNA]</scope>
    <source>
        <strain evidence="2">NLD-2019</strain>
        <tissue evidence="2">Leaf</tissue>
    </source>
</reference>
<proteinExistence type="predicted"/>
<accession>A0A5N6NJG8</accession>